<feature type="non-terminal residue" evidence="1">
    <location>
        <position position="232"/>
    </location>
</feature>
<comment type="caution">
    <text evidence="1">The sequence shown here is derived from an EMBL/GenBank/DDBJ whole genome shotgun (WGS) entry which is preliminary data.</text>
</comment>
<proteinExistence type="predicted"/>
<evidence type="ECO:0000313" key="1">
    <source>
        <dbReference type="EMBL" id="KKL17681.1"/>
    </source>
</evidence>
<reference evidence="1" key="1">
    <citation type="journal article" date="2015" name="Nature">
        <title>Complex archaea that bridge the gap between prokaryotes and eukaryotes.</title>
        <authorList>
            <person name="Spang A."/>
            <person name="Saw J.H."/>
            <person name="Jorgensen S.L."/>
            <person name="Zaremba-Niedzwiedzka K."/>
            <person name="Martijn J."/>
            <person name="Lind A.E."/>
            <person name="van Eijk R."/>
            <person name="Schleper C."/>
            <person name="Guy L."/>
            <person name="Ettema T.J."/>
        </authorList>
    </citation>
    <scope>NUCLEOTIDE SEQUENCE</scope>
</reference>
<sequence length="232" mass="23181">MRDGGGGGLTSPAVAVSLKVHLAGLIVPVGDGAAKSLTFTEADETTVVLTFKDGTAEVRLTGGGLVQVPGKKGVIVTGTNVTLADIDLIGTSITSALTVKTKGGDGRATVANLTADGDLKSVTARRLDFTGDVDLAGTVGKLTLGNIADDHVIDIGGSKLSKAIKITLGRVANTILNCSSPIKSLTVIEWLDSNAVAGAVNASVIGKLTAKGAKANAKKGTAFSAGNFQADL</sequence>
<name>A0A0F9DIX4_9ZZZZ</name>
<dbReference type="EMBL" id="LAZR01039162">
    <property type="protein sequence ID" value="KKL17681.1"/>
    <property type="molecule type" value="Genomic_DNA"/>
</dbReference>
<dbReference type="AlphaFoldDB" id="A0A0F9DIX4"/>
<gene>
    <name evidence="1" type="ORF">LCGC14_2483150</name>
</gene>
<protein>
    <submittedName>
        <fullName evidence="1">Uncharacterized protein</fullName>
    </submittedName>
</protein>
<accession>A0A0F9DIX4</accession>
<organism evidence="1">
    <name type="scientific">marine sediment metagenome</name>
    <dbReference type="NCBI Taxonomy" id="412755"/>
    <lineage>
        <taxon>unclassified sequences</taxon>
        <taxon>metagenomes</taxon>
        <taxon>ecological metagenomes</taxon>
    </lineage>
</organism>